<dbReference type="Gene3D" id="2.120.10.30">
    <property type="entry name" value="TolB, C-terminal domain"/>
    <property type="match status" value="1"/>
</dbReference>
<evidence type="ECO:0000313" key="3">
    <source>
        <dbReference type="Proteomes" id="UP000190166"/>
    </source>
</evidence>
<feature type="domain" description="DUF7133" evidence="1">
    <location>
        <begin position="34"/>
        <end position="432"/>
    </location>
</feature>
<dbReference type="PANTHER" id="PTHR33546:SF1">
    <property type="entry name" value="LARGE, MULTIFUNCTIONAL SECRETED PROTEIN"/>
    <property type="match status" value="1"/>
</dbReference>
<dbReference type="Gene3D" id="1.25.10.10">
    <property type="entry name" value="Leucine-rich Repeat Variant"/>
    <property type="match status" value="1"/>
</dbReference>
<dbReference type="AlphaFoldDB" id="A0A1T5PBH1"/>
<dbReference type="InterPro" id="IPR011989">
    <property type="entry name" value="ARM-like"/>
</dbReference>
<dbReference type="SUPFAM" id="SSF48371">
    <property type="entry name" value="ARM repeat"/>
    <property type="match status" value="1"/>
</dbReference>
<dbReference type="InterPro" id="IPR016024">
    <property type="entry name" value="ARM-type_fold"/>
</dbReference>
<dbReference type="EMBL" id="FUZZ01000006">
    <property type="protein sequence ID" value="SKD10026.1"/>
    <property type="molecule type" value="Genomic_DNA"/>
</dbReference>
<sequence>MDNLKSGALLIIFSAGILFTGCKQKRYAEAKTVENELKSFVLEDGFEIENVAAEPQVVMPVSMAIDEDGNTYVVEMEDYPFVADAAAGKGNIKMLLDVDGDGKFDSAYVFAQRIPDATSVLPYKKGILVTAAPNILFMKDTTGDHRADVIDTIFTGFFTGNSEAQITSLTYGIDNWIYANNHGQAGQVKFLKRPDLAPVSMGGHDFRFRLDKEQFEAESGTGQYGLAINDWNHRFYTQNTLHIQTNPIAWRYLHRHAYMPSYSGDYNPSDHEIEMFQLTPPPYWRKERSERRQRQYDSLKLDQVEWISGHFTGASGATFYGGDNFPKEYYGSIFTGEVSGNLVHRDVLTRTPNQSLYTASRGPLEKKKEFLASKDSWFRPTSFYSGPDGNLYVIDMYRQHIETPVSIPDDLKADMDFHAGNDKGRIHLIYPKGGKKVVKPQMNALSSGELVKLLTHPAAWWRTQAQRLLIDRQDQSIVPAVRAILVSNTDARYRLRALYTLEGLQALTAADVRGAMNDADAGVREHGAILSERFPELLPELLKLTNDSVAYVVFQAALSAGNAPADKAIQALSLTLTKHSADSILNIAVLSAEPCTSLKFLQALKNSGNYFETPGKYKLQFLKSFGYINGVRNNGAEIAALAGFLQDPVIVKNPGWADAVTTGLLEGLTAEEKTLSADALKALKKYEANITDPGIKNTVAKLLQPVTSSN</sequence>
<proteinExistence type="predicted"/>
<keyword evidence="3" id="KW-1185">Reference proteome</keyword>
<dbReference type="NCBIfam" id="TIGR02604">
    <property type="entry name" value="Piru_Ver_Nterm"/>
    <property type="match status" value="1"/>
</dbReference>
<name>A0A1T5PBH1_9BACT</name>
<dbReference type="PANTHER" id="PTHR33546">
    <property type="entry name" value="LARGE, MULTIFUNCTIONAL SECRETED PROTEIN-RELATED"/>
    <property type="match status" value="1"/>
</dbReference>
<dbReference type="STRING" id="393003.SAMN05660461_5926"/>
<dbReference type="InterPro" id="IPR011042">
    <property type="entry name" value="6-blade_b-propeller_TolB-like"/>
</dbReference>
<dbReference type="InterPro" id="IPR013428">
    <property type="entry name" value="Membrane-bound_put_N"/>
</dbReference>
<evidence type="ECO:0000259" key="1">
    <source>
        <dbReference type="Pfam" id="PF23500"/>
    </source>
</evidence>
<protein>
    <submittedName>
        <fullName evidence="2">Putative membrane-bound dehydrogenase domain-containing protein</fullName>
    </submittedName>
</protein>
<dbReference type="InterPro" id="IPR011041">
    <property type="entry name" value="Quinoprot_gluc/sorb_DH_b-prop"/>
</dbReference>
<dbReference type="RefSeq" id="WP_079473191.1">
    <property type="nucleotide sequence ID" value="NZ_FUZZ01000006.1"/>
</dbReference>
<reference evidence="2 3" key="1">
    <citation type="submission" date="2017-02" db="EMBL/GenBank/DDBJ databases">
        <authorList>
            <person name="Peterson S.W."/>
        </authorList>
    </citation>
    <scope>NUCLEOTIDE SEQUENCE [LARGE SCALE GENOMIC DNA]</scope>
    <source>
        <strain evidence="2 3">DSM 18108</strain>
    </source>
</reference>
<organism evidence="2 3">
    <name type="scientific">Chitinophaga ginsengisegetis</name>
    <dbReference type="NCBI Taxonomy" id="393003"/>
    <lineage>
        <taxon>Bacteria</taxon>
        <taxon>Pseudomonadati</taxon>
        <taxon>Bacteroidota</taxon>
        <taxon>Chitinophagia</taxon>
        <taxon>Chitinophagales</taxon>
        <taxon>Chitinophagaceae</taxon>
        <taxon>Chitinophaga</taxon>
    </lineage>
</organism>
<evidence type="ECO:0000313" key="2">
    <source>
        <dbReference type="EMBL" id="SKD10026.1"/>
    </source>
</evidence>
<dbReference type="Proteomes" id="UP000190166">
    <property type="component" value="Unassembled WGS sequence"/>
</dbReference>
<dbReference type="SUPFAM" id="SSF50952">
    <property type="entry name" value="Soluble quinoprotein glucose dehydrogenase"/>
    <property type="match status" value="1"/>
</dbReference>
<dbReference type="PROSITE" id="PS51257">
    <property type="entry name" value="PROKAR_LIPOPROTEIN"/>
    <property type="match status" value="1"/>
</dbReference>
<dbReference type="InterPro" id="IPR055557">
    <property type="entry name" value="DUF7133"/>
</dbReference>
<dbReference type="Pfam" id="PF23500">
    <property type="entry name" value="DUF7133"/>
    <property type="match status" value="1"/>
</dbReference>
<accession>A0A1T5PBH1</accession>
<gene>
    <name evidence="2" type="ORF">SAMN05660461_5926</name>
</gene>